<dbReference type="GO" id="GO:0046872">
    <property type="term" value="F:metal ion binding"/>
    <property type="evidence" value="ECO:0007669"/>
    <property type="project" value="UniProtKB-KW"/>
</dbReference>
<evidence type="ECO:0000256" key="8">
    <source>
        <dbReference type="ARBA" id="ARBA00022833"/>
    </source>
</evidence>
<evidence type="ECO:0000256" key="1">
    <source>
        <dbReference type="ARBA" id="ARBA00001947"/>
    </source>
</evidence>
<keyword evidence="8" id="KW-0862">Zinc</keyword>
<comment type="caution">
    <text evidence="11">The sequence shown here is derived from an EMBL/GenBank/DDBJ whole genome shotgun (WGS) entry which is preliminary data.</text>
</comment>
<keyword evidence="3" id="KW-0963">Cytoplasm</keyword>
<comment type="similarity">
    <text evidence="2">Belongs to the peptidase M20A family. ArgE subfamily.</text>
</comment>
<gene>
    <name evidence="11" type="primary">argE</name>
    <name evidence="11" type="ORF">E2L08_03675</name>
</gene>
<evidence type="ECO:0000256" key="5">
    <source>
        <dbReference type="ARBA" id="ARBA00022605"/>
    </source>
</evidence>
<dbReference type="InterPro" id="IPR001261">
    <property type="entry name" value="ArgE/DapE_CS"/>
</dbReference>
<dbReference type="PANTHER" id="PTHR43808">
    <property type="entry name" value="ACETYLORNITHINE DEACETYLASE"/>
    <property type="match status" value="1"/>
</dbReference>
<dbReference type="Proteomes" id="UP000295701">
    <property type="component" value="Unassembled WGS sequence"/>
</dbReference>
<dbReference type="GO" id="GO:0008777">
    <property type="term" value="F:acetylornithine deacetylase activity"/>
    <property type="evidence" value="ECO:0007669"/>
    <property type="project" value="UniProtKB-EC"/>
</dbReference>
<dbReference type="Gene3D" id="3.30.70.360">
    <property type="match status" value="1"/>
</dbReference>
<dbReference type="Pfam" id="PF01546">
    <property type="entry name" value="Peptidase_M20"/>
    <property type="match status" value="1"/>
</dbReference>
<dbReference type="NCBIfam" id="NF005710">
    <property type="entry name" value="PRK07522.1"/>
    <property type="match status" value="1"/>
</dbReference>
<dbReference type="InterPro" id="IPR002933">
    <property type="entry name" value="Peptidase_M20"/>
</dbReference>
<dbReference type="InterPro" id="IPR011650">
    <property type="entry name" value="Peptidase_M20_dimer"/>
</dbReference>
<keyword evidence="12" id="KW-1185">Reference proteome</keyword>
<reference evidence="11 12" key="1">
    <citation type="submission" date="2019-03" db="EMBL/GenBank/DDBJ databases">
        <title>Primorskyibacter sp. SS33 isolated from sediments.</title>
        <authorList>
            <person name="Xunke S."/>
        </authorList>
    </citation>
    <scope>NUCLEOTIDE SEQUENCE [LARGE SCALE GENOMIC DNA]</scope>
    <source>
        <strain evidence="11 12">SS33</strain>
    </source>
</reference>
<evidence type="ECO:0000256" key="4">
    <source>
        <dbReference type="ARBA" id="ARBA00022571"/>
    </source>
</evidence>
<keyword evidence="5" id="KW-0028">Amino-acid biosynthesis</keyword>
<dbReference type="InterPro" id="IPR036264">
    <property type="entry name" value="Bact_exopeptidase_dim_dom"/>
</dbReference>
<dbReference type="Pfam" id="PF07687">
    <property type="entry name" value="M20_dimer"/>
    <property type="match status" value="1"/>
</dbReference>
<dbReference type="PANTHER" id="PTHR43808:SF31">
    <property type="entry name" value="N-ACETYL-L-CITRULLINE DEACETYLASE"/>
    <property type="match status" value="1"/>
</dbReference>
<dbReference type="RefSeq" id="WP_133395715.1">
    <property type="nucleotide sequence ID" value="NZ_SNAA01000003.1"/>
</dbReference>
<dbReference type="CDD" id="cd03894">
    <property type="entry name" value="M20_ArgE"/>
    <property type="match status" value="1"/>
</dbReference>
<dbReference type="InterPro" id="IPR010169">
    <property type="entry name" value="AcOrn-deacetyl"/>
</dbReference>
<comment type="cofactor">
    <cofactor evidence="1">
        <name>Zn(2+)</name>
        <dbReference type="ChEBI" id="CHEBI:29105"/>
    </cofactor>
</comment>
<evidence type="ECO:0000313" key="12">
    <source>
        <dbReference type="Proteomes" id="UP000295701"/>
    </source>
</evidence>
<evidence type="ECO:0000256" key="9">
    <source>
        <dbReference type="ARBA" id="ARBA00023285"/>
    </source>
</evidence>
<organism evidence="11 12">
    <name type="scientific">Palleronia sediminis</name>
    <dbReference type="NCBI Taxonomy" id="2547833"/>
    <lineage>
        <taxon>Bacteria</taxon>
        <taxon>Pseudomonadati</taxon>
        <taxon>Pseudomonadota</taxon>
        <taxon>Alphaproteobacteria</taxon>
        <taxon>Rhodobacterales</taxon>
        <taxon>Roseobacteraceae</taxon>
        <taxon>Palleronia</taxon>
    </lineage>
</organism>
<keyword evidence="6" id="KW-0479">Metal-binding</keyword>
<dbReference type="Gene3D" id="3.40.630.10">
    <property type="entry name" value="Zn peptidases"/>
    <property type="match status" value="1"/>
</dbReference>
<sequence>MSRLAATARTLGELIAFPTVSAESNRALIAMMAHRLEDAGARIRLIASADGTKANLLASFGAEAPGGVVLSGHSDVVPAEETGWSGDPFLMRDSGGRLYGRGACDMKGFLACVLETLPDLARATRPVHIAVTYDEEVGCLGGRQLVETMRAEGLRPRLALIGEPTSMRIVEGHKGCCEYSTRFHGLEGHGSQPDRGVSAVEYAARFAMRLLELRADLRDRCPAGSAFDPPHTTLQIGRIEGGVAHNVIAGLAQVDWELRPVAWADRDFALGAARAYCDEVLLPAMRAVHPEAAVEMLTVGEVPGLEPVPENEARAVIAALTGANGAELVSFGTEAGLFQSLGCDAVVCGPGDIAQAHKADEYVDCGQLQACLDLLEGIARRQAGDGVFMKEKTGP</sequence>
<dbReference type="EC" id="3.5.1.16" evidence="11"/>
<dbReference type="EMBL" id="SNAA01000003">
    <property type="protein sequence ID" value="TDL81766.1"/>
    <property type="molecule type" value="Genomic_DNA"/>
</dbReference>
<keyword evidence="4" id="KW-0055">Arginine biosynthesis</keyword>
<dbReference type="SUPFAM" id="SSF53187">
    <property type="entry name" value="Zn-dependent exopeptidases"/>
    <property type="match status" value="1"/>
</dbReference>
<keyword evidence="9" id="KW-0170">Cobalt</keyword>
<protein>
    <submittedName>
        <fullName evidence="11">Acetylornithine deacetylase</fullName>
        <ecNumber evidence="11">3.5.1.16</ecNumber>
    </submittedName>
</protein>
<dbReference type="AlphaFoldDB" id="A0A4R6AJ75"/>
<feature type="domain" description="Peptidase M20 dimerisation" evidence="10">
    <location>
        <begin position="172"/>
        <end position="282"/>
    </location>
</feature>
<dbReference type="PROSITE" id="PS00759">
    <property type="entry name" value="ARGE_DAPE_CPG2_2"/>
    <property type="match status" value="1"/>
</dbReference>
<evidence type="ECO:0000256" key="3">
    <source>
        <dbReference type="ARBA" id="ARBA00022490"/>
    </source>
</evidence>
<keyword evidence="7 11" id="KW-0378">Hydrolase</keyword>
<dbReference type="SUPFAM" id="SSF55031">
    <property type="entry name" value="Bacterial exopeptidase dimerisation domain"/>
    <property type="match status" value="1"/>
</dbReference>
<evidence type="ECO:0000256" key="6">
    <source>
        <dbReference type="ARBA" id="ARBA00022723"/>
    </source>
</evidence>
<evidence type="ECO:0000256" key="2">
    <source>
        <dbReference type="ARBA" id="ARBA00005691"/>
    </source>
</evidence>
<dbReference type="NCBIfam" id="TIGR01892">
    <property type="entry name" value="AcOrn-deacetyl"/>
    <property type="match status" value="1"/>
</dbReference>
<evidence type="ECO:0000313" key="11">
    <source>
        <dbReference type="EMBL" id="TDL81766.1"/>
    </source>
</evidence>
<dbReference type="OrthoDB" id="9809784at2"/>
<evidence type="ECO:0000256" key="7">
    <source>
        <dbReference type="ARBA" id="ARBA00022801"/>
    </source>
</evidence>
<dbReference type="GO" id="GO:0006526">
    <property type="term" value="P:L-arginine biosynthetic process"/>
    <property type="evidence" value="ECO:0007669"/>
    <property type="project" value="UniProtKB-KW"/>
</dbReference>
<dbReference type="InterPro" id="IPR050072">
    <property type="entry name" value="Peptidase_M20A"/>
</dbReference>
<name>A0A4R6AJ75_9RHOB</name>
<evidence type="ECO:0000259" key="10">
    <source>
        <dbReference type="Pfam" id="PF07687"/>
    </source>
</evidence>
<proteinExistence type="inferred from homology"/>
<accession>A0A4R6AJ75</accession>